<name>A0ABP1AUB7_9BRYO</name>
<evidence type="ECO:0000259" key="4">
    <source>
        <dbReference type="SMART" id="SM00382"/>
    </source>
</evidence>
<keyword evidence="2" id="KW-0067">ATP-binding</keyword>
<organism evidence="5 6">
    <name type="scientific">Sphagnum jensenii</name>
    <dbReference type="NCBI Taxonomy" id="128206"/>
    <lineage>
        <taxon>Eukaryota</taxon>
        <taxon>Viridiplantae</taxon>
        <taxon>Streptophyta</taxon>
        <taxon>Embryophyta</taxon>
        <taxon>Bryophyta</taxon>
        <taxon>Sphagnophytina</taxon>
        <taxon>Sphagnopsida</taxon>
        <taxon>Sphagnales</taxon>
        <taxon>Sphagnaceae</taxon>
        <taxon>Sphagnum</taxon>
    </lineage>
</organism>
<evidence type="ECO:0000313" key="6">
    <source>
        <dbReference type="Proteomes" id="UP001497522"/>
    </source>
</evidence>
<dbReference type="Proteomes" id="UP001497522">
    <property type="component" value="Chromosome 15"/>
</dbReference>
<evidence type="ECO:0000256" key="1">
    <source>
        <dbReference type="ARBA" id="ARBA00022741"/>
    </source>
</evidence>
<feature type="compositionally biased region" description="Polar residues" evidence="3">
    <location>
        <begin position="1"/>
        <end position="18"/>
    </location>
</feature>
<feature type="region of interest" description="Disordered" evidence="3">
    <location>
        <begin position="206"/>
        <end position="284"/>
    </location>
</feature>
<feature type="compositionally biased region" description="Polar residues" evidence="3">
    <location>
        <begin position="206"/>
        <end position="216"/>
    </location>
</feature>
<dbReference type="Pfam" id="PF00004">
    <property type="entry name" value="AAA"/>
    <property type="match status" value="2"/>
</dbReference>
<dbReference type="Pfam" id="PF17862">
    <property type="entry name" value="AAA_lid_3"/>
    <property type="match status" value="2"/>
</dbReference>
<dbReference type="PANTHER" id="PTHR23077:SF27">
    <property type="entry name" value="ATPASE FAMILY GENE 2 PROTEIN HOMOLOG A"/>
    <property type="match status" value="1"/>
</dbReference>
<feature type="domain" description="AAA+ ATPase" evidence="4">
    <location>
        <begin position="473"/>
        <end position="608"/>
    </location>
</feature>
<evidence type="ECO:0000313" key="5">
    <source>
        <dbReference type="EMBL" id="CAK9865931.1"/>
    </source>
</evidence>
<reference evidence="5" key="1">
    <citation type="submission" date="2024-03" db="EMBL/GenBank/DDBJ databases">
        <authorList>
            <consortium name="ELIXIR-Norway"/>
            <consortium name="Elixir Norway"/>
        </authorList>
    </citation>
    <scope>NUCLEOTIDE SEQUENCE</scope>
</reference>
<dbReference type="SUPFAM" id="SSF52540">
    <property type="entry name" value="P-loop containing nucleoside triphosphate hydrolases"/>
    <property type="match status" value="2"/>
</dbReference>
<accession>A0ABP1AUB7</accession>
<evidence type="ECO:0000256" key="3">
    <source>
        <dbReference type="SAM" id="MobiDB-lite"/>
    </source>
</evidence>
<dbReference type="InterPro" id="IPR058958">
    <property type="entry name" value="DPBB_CI111"/>
</dbReference>
<dbReference type="InterPro" id="IPR003593">
    <property type="entry name" value="AAA+_ATPase"/>
</dbReference>
<dbReference type="SMART" id="SM00382">
    <property type="entry name" value="AAA"/>
    <property type="match status" value="2"/>
</dbReference>
<dbReference type="InterPro" id="IPR003959">
    <property type="entry name" value="ATPase_AAA_core"/>
</dbReference>
<protein>
    <recommendedName>
        <fullName evidence="4">AAA+ ATPase domain-containing protein</fullName>
    </recommendedName>
</protein>
<dbReference type="InterPro" id="IPR003960">
    <property type="entry name" value="ATPase_AAA_CS"/>
</dbReference>
<dbReference type="PROSITE" id="PS00674">
    <property type="entry name" value="AAA"/>
    <property type="match status" value="2"/>
</dbReference>
<dbReference type="EMBL" id="OZ023716">
    <property type="protein sequence ID" value="CAK9865931.1"/>
    <property type="molecule type" value="Genomic_DNA"/>
</dbReference>
<keyword evidence="1" id="KW-0547">Nucleotide-binding</keyword>
<dbReference type="CDD" id="cd19511">
    <property type="entry name" value="RecA-like_CDC48_r2-like"/>
    <property type="match status" value="1"/>
</dbReference>
<feature type="region of interest" description="Disordered" evidence="3">
    <location>
        <begin position="1"/>
        <end position="38"/>
    </location>
</feature>
<evidence type="ECO:0000256" key="2">
    <source>
        <dbReference type="ARBA" id="ARBA00022840"/>
    </source>
</evidence>
<dbReference type="InterPro" id="IPR027417">
    <property type="entry name" value="P-loop_NTPase"/>
</dbReference>
<feature type="domain" description="AAA+ ATPase" evidence="4">
    <location>
        <begin position="767"/>
        <end position="905"/>
    </location>
</feature>
<proteinExistence type="predicted"/>
<gene>
    <name evidence="5" type="ORF">CSSPJE1EN2_LOCUS8926</name>
</gene>
<dbReference type="InterPro" id="IPR050168">
    <property type="entry name" value="AAA_ATPase_domain"/>
</dbReference>
<feature type="compositionally biased region" description="Polar residues" evidence="3">
    <location>
        <begin position="224"/>
        <end position="243"/>
    </location>
</feature>
<dbReference type="Gene3D" id="1.10.8.60">
    <property type="match status" value="2"/>
</dbReference>
<dbReference type="PANTHER" id="PTHR23077">
    <property type="entry name" value="AAA-FAMILY ATPASE"/>
    <property type="match status" value="1"/>
</dbReference>
<dbReference type="Pfam" id="PF26429">
    <property type="entry name" value="DPBB_CI111"/>
    <property type="match status" value="1"/>
</dbReference>
<dbReference type="Gene3D" id="3.40.50.300">
    <property type="entry name" value="P-loop containing nucleotide triphosphate hydrolases"/>
    <property type="match status" value="2"/>
</dbReference>
<dbReference type="InterPro" id="IPR041569">
    <property type="entry name" value="AAA_lid_3"/>
</dbReference>
<keyword evidence="6" id="KW-1185">Reference proteome</keyword>
<sequence length="1021" mass="109110">MAGSRRSSGNLQTPTKGVNNKDSNNKESKNPSASGGDSLGAVRCSVVSVEEKESGSGAVLWMSEEAMLSASVSTGNLVAVSVGGGTETSSTSASSSSVVSLMELCGKQYKLSLPSISSNTPGIFFVIAVAWPSRKLVGHGVRMSKHLGLALGSPSLGSTILLNLFHLCETKAQIEQQPPMSNQIVLSSTVEVLNCTHLTLSWCTPSQSDNTTTQLSPPRPEVIRTTSSSTKLGTRTVDSPLQDRSSEQTKEISSSKAPSHSPARSKKGRSSSPGPFVQENAKRGRTDLGSIAAVSSILEKETTKGKALLQTFAARWLSGRFLLPGNLVTLPICGCDCVFVVTHARSSSISKGGDSNVTDSDSVKDAKPNLNINDLLPPPHLSVYKVGHMTNITLLAPSQTNKEIPENQFDSKKVEVQSLETGDIAAAKVSPVLEEQVKYSALGGLSDQIRTIKQLVDLSLLHSHLFMRYGLQAPRGLLLFGPPGTGKSTLARAAACEAGVPLFAIKGPDIVSQFYGESEQALRAVFAAAEQAAPSVVVIDEVDAIAPERKDGSEELAQRIVGTLLKLMDEGGQKRVLVIAATNRPDALDPALRRPGRFDRELEIGVPTPQGRQEILEALLCEMKHTLCVSEVQELAAGTHGFVGADLASLCHEAALSALRRSIIFSKSRRQDSMSSLCTQLEVASLDEKSGSTYPKDQHFVLEVTLEDFEVAKTRVRPSAMREVMLEVPKVRWSDIGGQEEVKQQLQEAVEWPQKHSTAFTRIGAQPPRGVLLYGPPGCSKTLLARAVASEAGLNFIAVKGPELFSKWVGESEKAVQALFARARAAAPSIVFFDEIDGLAVARDTGHGGLSVGDRVMSQLLTEMDGLKSTKGVAVIAATNRPDIIDPALLRPGRFDRLLYVGPPNETSRQQIFQIQLHNTPCASDVDCAALAARTPSYTGADITGVCREAALAALEEDIAAQEVHLHHFDIALSKVDRELTVLGLEEHGYLPPLDTQCSLNLTEEVPVVLVDALDHLPASR</sequence>